<evidence type="ECO:0000313" key="6">
    <source>
        <dbReference type="EMBL" id="QDZ39271.1"/>
    </source>
</evidence>
<dbReference type="InterPro" id="IPR053926">
    <property type="entry name" value="RecX_HTH_1st"/>
</dbReference>
<dbReference type="Pfam" id="PF21982">
    <property type="entry name" value="RecX_HTH1"/>
    <property type="match status" value="1"/>
</dbReference>
<dbReference type="Proteomes" id="UP000318453">
    <property type="component" value="Chromosome"/>
</dbReference>
<dbReference type="PANTHER" id="PTHR33602">
    <property type="entry name" value="REGULATORY PROTEIN RECX FAMILY PROTEIN"/>
    <property type="match status" value="1"/>
</dbReference>
<dbReference type="PANTHER" id="PTHR33602:SF1">
    <property type="entry name" value="REGULATORY PROTEIN RECX FAMILY PROTEIN"/>
    <property type="match status" value="1"/>
</dbReference>
<dbReference type="EMBL" id="CP042326">
    <property type="protein sequence ID" value="QDZ39271.1"/>
    <property type="molecule type" value="Genomic_DNA"/>
</dbReference>
<protein>
    <recommendedName>
        <fullName evidence="3">Regulatory protein RecX</fullName>
    </recommendedName>
</protein>
<dbReference type="InterPro" id="IPR036388">
    <property type="entry name" value="WH-like_DNA-bd_sf"/>
</dbReference>
<dbReference type="OrthoDB" id="425478at2"/>
<dbReference type="KEGG" id="enn:FRE64_04585"/>
<reference evidence="6" key="1">
    <citation type="submission" date="2019-08" db="EMBL/GenBank/DDBJ databases">
        <title>Carotenoids and Carotenoid Binding Proteins in the Halophilic Cyanobacterium Euhalothece sp. ZM00.</title>
        <authorList>
            <person name="Cho S.M."/>
            <person name="Song J.Y."/>
            <person name="Park Y.-I."/>
        </authorList>
    </citation>
    <scope>NUCLEOTIDE SEQUENCE [LARGE SCALE GENOMIC DNA]</scope>
    <source>
        <strain evidence="6">Z-M001</strain>
    </source>
</reference>
<name>A0A5B8NL70_9CHRO</name>
<sequence>MSNCQTYFFRLLARREYSEKELRKKGQEKGFSEAEITETIEHLQEINAQSDTRVAEEMILGYQGKYGRPKIKQKCREKGISDELFAQTWENLSDQLEAEELPNLKNKVKRKYNLNQFSNLDPKTKRKICNFLQYRGFNPWQLLKQWEQEGQNF</sequence>
<gene>
    <name evidence="6" type="ORF">FRE64_04585</name>
</gene>
<dbReference type="GO" id="GO:0006282">
    <property type="term" value="P:regulation of DNA repair"/>
    <property type="evidence" value="ECO:0007669"/>
    <property type="project" value="InterPro"/>
</dbReference>
<dbReference type="RefSeq" id="WP_146294875.1">
    <property type="nucleotide sequence ID" value="NZ_CP042326.1"/>
</dbReference>
<evidence type="ECO:0000256" key="3">
    <source>
        <dbReference type="ARBA" id="ARBA00018111"/>
    </source>
</evidence>
<comment type="similarity">
    <text evidence="2">Belongs to the RecX family.</text>
</comment>
<accession>A0A5B8NL70</accession>
<evidence type="ECO:0000256" key="2">
    <source>
        <dbReference type="ARBA" id="ARBA00009695"/>
    </source>
</evidence>
<organism evidence="6 7">
    <name type="scientific">Euhalothece natronophila Z-M001</name>
    <dbReference type="NCBI Taxonomy" id="522448"/>
    <lineage>
        <taxon>Bacteria</taxon>
        <taxon>Bacillati</taxon>
        <taxon>Cyanobacteriota</taxon>
        <taxon>Cyanophyceae</taxon>
        <taxon>Oscillatoriophycideae</taxon>
        <taxon>Chroococcales</taxon>
        <taxon>Halothecacae</taxon>
        <taxon>Halothece cluster</taxon>
        <taxon>Euhalothece</taxon>
    </lineage>
</organism>
<evidence type="ECO:0000259" key="5">
    <source>
        <dbReference type="Pfam" id="PF21982"/>
    </source>
</evidence>
<comment type="subcellular location">
    <subcellularLocation>
        <location evidence="1">Cytoplasm</location>
    </subcellularLocation>
</comment>
<proteinExistence type="inferred from homology"/>
<keyword evidence="7" id="KW-1185">Reference proteome</keyword>
<dbReference type="GO" id="GO:0005737">
    <property type="term" value="C:cytoplasm"/>
    <property type="evidence" value="ECO:0007669"/>
    <property type="project" value="UniProtKB-SubCell"/>
</dbReference>
<dbReference type="InterPro" id="IPR003783">
    <property type="entry name" value="Regulatory_RecX"/>
</dbReference>
<evidence type="ECO:0000313" key="7">
    <source>
        <dbReference type="Proteomes" id="UP000318453"/>
    </source>
</evidence>
<evidence type="ECO:0000256" key="1">
    <source>
        <dbReference type="ARBA" id="ARBA00004496"/>
    </source>
</evidence>
<dbReference type="Gene3D" id="1.10.10.10">
    <property type="entry name" value="Winged helix-like DNA-binding domain superfamily/Winged helix DNA-binding domain"/>
    <property type="match status" value="1"/>
</dbReference>
<keyword evidence="4" id="KW-0963">Cytoplasm</keyword>
<evidence type="ECO:0000256" key="4">
    <source>
        <dbReference type="ARBA" id="ARBA00022490"/>
    </source>
</evidence>
<feature type="domain" description="RecX first three-helical" evidence="5">
    <location>
        <begin position="8"/>
        <end position="43"/>
    </location>
</feature>
<dbReference type="AlphaFoldDB" id="A0A5B8NL70"/>